<feature type="region of interest" description="Disordered" evidence="1">
    <location>
        <begin position="173"/>
        <end position="199"/>
    </location>
</feature>
<evidence type="ECO:0000256" key="1">
    <source>
        <dbReference type="SAM" id="MobiDB-lite"/>
    </source>
</evidence>
<feature type="region of interest" description="Disordered" evidence="1">
    <location>
        <begin position="91"/>
        <end position="113"/>
    </location>
</feature>
<feature type="compositionally biased region" description="Low complexity" evidence="1">
    <location>
        <begin position="91"/>
        <end position="103"/>
    </location>
</feature>
<feature type="region of interest" description="Disordered" evidence="1">
    <location>
        <begin position="213"/>
        <end position="232"/>
    </location>
</feature>
<feature type="compositionally biased region" description="Polar residues" evidence="1">
    <location>
        <begin position="186"/>
        <end position="199"/>
    </location>
</feature>
<reference evidence="4" key="1">
    <citation type="submission" date="2016-06" db="UniProtKB">
        <authorList>
            <consortium name="WormBaseParasite"/>
        </authorList>
    </citation>
    <scope>IDENTIFICATION</scope>
</reference>
<gene>
    <name evidence="2" type="ORF">SBAD_LOCUS8429</name>
</gene>
<dbReference type="WBParaSite" id="SBAD_0000873901-mRNA-1">
    <property type="protein sequence ID" value="SBAD_0000873901-mRNA-1"/>
    <property type="gene ID" value="SBAD_0000873901"/>
</dbReference>
<dbReference type="AlphaFoldDB" id="A0A183IXT1"/>
<evidence type="ECO:0000313" key="3">
    <source>
        <dbReference type="Proteomes" id="UP000270296"/>
    </source>
</evidence>
<protein>
    <submittedName>
        <fullName evidence="4">Calcium-responsive transactivator</fullName>
    </submittedName>
</protein>
<name>A0A183IXT1_9BILA</name>
<evidence type="ECO:0000313" key="2">
    <source>
        <dbReference type="EMBL" id="VDP17074.1"/>
    </source>
</evidence>
<reference evidence="2 3" key="2">
    <citation type="submission" date="2018-11" db="EMBL/GenBank/DDBJ databases">
        <authorList>
            <consortium name="Pathogen Informatics"/>
        </authorList>
    </citation>
    <scope>NUCLEOTIDE SEQUENCE [LARGE SCALE GENOMIC DNA]</scope>
</reference>
<organism evidence="4">
    <name type="scientific">Soboliphyme baturini</name>
    <dbReference type="NCBI Taxonomy" id="241478"/>
    <lineage>
        <taxon>Eukaryota</taxon>
        <taxon>Metazoa</taxon>
        <taxon>Ecdysozoa</taxon>
        <taxon>Nematoda</taxon>
        <taxon>Enoplea</taxon>
        <taxon>Dorylaimia</taxon>
        <taxon>Dioctophymatida</taxon>
        <taxon>Dioctophymatoidea</taxon>
        <taxon>Soboliphymatidae</taxon>
        <taxon>Soboliphyme</taxon>
    </lineage>
</organism>
<sequence>MTTDVETALRLYKSGILEVAAECYGFKRVSMPPGELQKNVVCVRERSGVAEVGFSAAFYDTKESVYGQTDCTNQSTTTHANSNVQSNPSVLQQQLQQNQGQSPMVSQSSAGQYIAREQQQQSVPQIYYSQQYQQQAQYGQNYQVAPRPIQSQSVQNYFNQANMPQARMQYAMQQQQQPNLAFQQPSGGENSASTSTSYSAVQRTAYQTHVGGYESHQMQPNNDADQAPGPGQMIVTASDMNVCHQPNPYRSVPLYQNYPQQQQAQSMYNDVGSR</sequence>
<dbReference type="Proteomes" id="UP000270296">
    <property type="component" value="Unassembled WGS sequence"/>
</dbReference>
<accession>A0A183IXT1</accession>
<keyword evidence="3" id="KW-1185">Reference proteome</keyword>
<dbReference type="EMBL" id="UZAM01011581">
    <property type="protein sequence ID" value="VDP17074.1"/>
    <property type="molecule type" value="Genomic_DNA"/>
</dbReference>
<evidence type="ECO:0000313" key="4">
    <source>
        <dbReference type="WBParaSite" id="SBAD_0000873901-mRNA-1"/>
    </source>
</evidence>
<feature type="compositionally biased region" description="Low complexity" evidence="1">
    <location>
        <begin position="173"/>
        <end position="185"/>
    </location>
</feature>
<proteinExistence type="predicted"/>